<reference evidence="10 11" key="1">
    <citation type="journal article" date="2013" name="Genome Biol.">
        <title>Genome of Acanthamoeba castellanii highlights extensive lateral gene transfer and early evolution of tyrosine kinase signaling.</title>
        <authorList>
            <person name="Clarke M."/>
            <person name="Lohan A.J."/>
            <person name="Liu B."/>
            <person name="Lagkouvardos I."/>
            <person name="Roy S."/>
            <person name="Zafar N."/>
            <person name="Bertelli C."/>
            <person name="Schilde C."/>
            <person name="Kianianmomeni A."/>
            <person name="Burglin T.R."/>
            <person name="Frech C."/>
            <person name="Turcotte B."/>
            <person name="Kopec K.O."/>
            <person name="Synnott J.M."/>
            <person name="Choo C."/>
            <person name="Paponov I."/>
            <person name="Finkler A."/>
            <person name="Soon Heng Tan C."/>
            <person name="Hutchins A.P."/>
            <person name="Weinmeier T."/>
            <person name="Rattei T."/>
            <person name="Chu J.S."/>
            <person name="Gimenez G."/>
            <person name="Irimia M."/>
            <person name="Rigden D.J."/>
            <person name="Fitzpatrick D.A."/>
            <person name="Lorenzo-Morales J."/>
            <person name="Bateman A."/>
            <person name="Chiu C.H."/>
            <person name="Tang P."/>
            <person name="Hegemann P."/>
            <person name="Fromm H."/>
            <person name="Raoult D."/>
            <person name="Greub G."/>
            <person name="Miranda-Saavedra D."/>
            <person name="Chen N."/>
            <person name="Nash P."/>
            <person name="Ginger M.L."/>
            <person name="Horn M."/>
            <person name="Schaap P."/>
            <person name="Caler L."/>
            <person name="Loftus B."/>
        </authorList>
    </citation>
    <scope>NUCLEOTIDE SEQUENCE [LARGE SCALE GENOMIC DNA]</scope>
    <source>
        <strain evidence="10 11">Neff</strain>
    </source>
</reference>
<dbReference type="InterPro" id="IPR018965">
    <property type="entry name" value="Ub-activating_enz_E1_C"/>
</dbReference>
<feature type="domain" description="Ubiquitin-activating enzyme E1 C-terminal" evidence="9">
    <location>
        <begin position="901"/>
        <end position="1020"/>
    </location>
</feature>
<dbReference type="InterPro" id="IPR042063">
    <property type="entry name" value="Ubi_acti_E1_SCCH"/>
</dbReference>
<dbReference type="InterPro" id="IPR000011">
    <property type="entry name" value="UBQ/SUMO-activ_enz_E1-like"/>
</dbReference>
<dbReference type="Gene3D" id="3.40.50.720">
    <property type="entry name" value="NAD(P)-binding Rossmann-like Domain"/>
    <property type="match status" value="1"/>
</dbReference>
<organism evidence="10 11">
    <name type="scientific">Acanthamoeba castellanii (strain ATCC 30010 / Neff)</name>
    <dbReference type="NCBI Taxonomy" id="1257118"/>
    <lineage>
        <taxon>Eukaryota</taxon>
        <taxon>Amoebozoa</taxon>
        <taxon>Discosea</taxon>
        <taxon>Longamoebia</taxon>
        <taxon>Centramoebida</taxon>
        <taxon>Acanthamoebidae</taxon>
        <taxon>Acanthamoeba</taxon>
    </lineage>
</organism>
<protein>
    <recommendedName>
        <fullName evidence="4">E1 ubiquitin-activating enzyme</fullName>
        <ecNumber evidence="4">6.2.1.45</ecNumber>
    </recommendedName>
</protein>
<dbReference type="Pfam" id="PF10585">
    <property type="entry name" value="UBA_E1_SCCH"/>
    <property type="match status" value="1"/>
</dbReference>
<dbReference type="CDD" id="cd01490">
    <property type="entry name" value="Ube1_repeat2"/>
    <property type="match status" value="1"/>
</dbReference>
<evidence type="ECO:0000256" key="5">
    <source>
        <dbReference type="ARBA" id="ARBA00022598"/>
    </source>
</evidence>
<dbReference type="KEGG" id="acan:ACA1_072330"/>
<proteinExistence type="inferred from homology"/>
<dbReference type="Pfam" id="PF16191">
    <property type="entry name" value="E1_4HB"/>
    <property type="match status" value="1"/>
</dbReference>
<evidence type="ECO:0000256" key="8">
    <source>
        <dbReference type="ARBA" id="ARBA00022840"/>
    </source>
</evidence>
<dbReference type="OrthoDB" id="10252231at2759"/>
<dbReference type="InterPro" id="IPR045886">
    <property type="entry name" value="ThiF/MoeB/HesA"/>
</dbReference>
<dbReference type="InterPro" id="IPR032420">
    <property type="entry name" value="E1_4HB"/>
</dbReference>
<comment type="similarity">
    <text evidence="3">Belongs to the ubiquitin-activating E1 family.</text>
</comment>
<dbReference type="PANTHER" id="PTHR10953">
    <property type="entry name" value="UBIQUITIN-ACTIVATING ENZYME E1"/>
    <property type="match status" value="1"/>
</dbReference>
<comment type="pathway">
    <text evidence="2">Protein modification; protein ubiquitination.</text>
</comment>
<dbReference type="PRINTS" id="PR01849">
    <property type="entry name" value="UBIQUITINACT"/>
</dbReference>
<dbReference type="GeneID" id="14924592"/>
<dbReference type="PANTHER" id="PTHR10953:SF186">
    <property type="entry name" value="UBIQUITIN-LIKE MODIFIER-ACTIVATING ENZYME 6"/>
    <property type="match status" value="1"/>
</dbReference>
<evidence type="ECO:0000259" key="9">
    <source>
        <dbReference type="SMART" id="SM00985"/>
    </source>
</evidence>
<dbReference type="Pfam" id="PF00899">
    <property type="entry name" value="ThiF"/>
    <property type="match status" value="1"/>
</dbReference>
<comment type="catalytic activity">
    <reaction evidence="1">
        <text>ATP + ubiquitin + [E1 ubiquitin-activating enzyme]-L-cysteine = AMP + diphosphate + S-ubiquitinyl-[E1 ubiquitin-activating enzyme]-L-cysteine.</text>
        <dbReference type="EC" id="6.2.1.45"/>
    </reaction>
</comment>
<dbReference type="GO" id="GO:0019948">
    <property type="term" value="F:SUMO activating enzyme activity"/>
    <property type="evidence" value="ECO:0007669"/>
    <property type="project" value="TreeGrafter"/>
</dbReference>
<dbReference type="FunFam" id="3.50.50.80:FF:000001">
    <property type="entry name" value="ubiquitin-like modifier-activating enzyme 1"/>
    <property type="match status" value="1"/>
</dbReference>
<evidence type="ECO:0000256" key="7">
    <source>
        <dbReference type="ARBA" id="ARBA00022786"/>
    </source>
</evidence>
<dbReference type="EMBL" id="KB007857">
    <property type="protein sequence ID" value="ELR23611.1"/>
    <property type="molecule type" value="Genomic_DNA"/>
</dbReference>
<dbReference type="Gene3D" id="3.50.50.80">
    <property type="entry name" value="Ubiquitin-activating enzyme E1, inactive adenylation domain, subdomain 1"/>
    <property type="match status" value="1"/>
</dbReference>
<dbReference type="GO" id="GO:0004839">
    <property type="term" value="F:ubiquitin activating enzyme activity"/>
    <property type="evidence" value="ECO:0007669"/>
    <property type="project" value="UniProtKB-EC"/>
</dbReference>
<dbReference type="FunFam" id="2.40.30.180:FF:000001">
    <property type="entry name" value="ubiquitin-like modifier-activating enzyme 1"/>
    <property type="match status" value="1"/>
</dbReference>
<dbReference type="InterPro" id="IPR000594">
    <property type="entry name" value="ThiF_NAD_FAD-bd"/>
</dbReference>
<evidence type="ECO:0000256" key="1">
    <source>
        <dbReference type="ARBA" id="ARBA00000488"/>
    </source>
</evidence>
<dbReference type="GO" id="GO:0005524">
    <property type="term" value="F:ATP binding"/>
    <property type="evidence" value="ECO:0007669"/>
    <property type="project" value="UniProtKB-KW"/>
</dbReference>
<evidence type="ECO:0000256" key="3">
    <source>
        <dbReference type="ARBA" id="ARBA00005673"/>
    </source>
</evidence>
<keyword evidence="5" id="KW-0436">Ligase</keyword>
<keyword evidence="7" id="KW-0833">Ubl conjugation pathway</keyword>
<dbReference type="InterPro" id="IPR032418">
    <property type="entry name" value="E1_FCCH"/>
</dbReference>
<dbReference type="FunFam" id="3.40.50.720:FF:000015">
    <property type="entry name" value="Ubiquitin-activating enzyme E1 1"/>
    <property type="match status" value="1"/>
</dbReference>
<name>L8HGS4_ACACF</name>
<dbReference type="Pfam" id="PF16190">
    <property type="entry name" value="E1_FCCH"/>
    <property type="match status" value="1"/>
</dbReference>
<dbReference type="VEuPathDB" id="AmoebaDB:ACA1_072330"/>
<dbReference type="InterPro" id="IPR042449">
    <property type="entry name" value="Ub-E1_IAD_1"/>
</dbReference>
<dbReference type="OMA" id="WSHCVEL"/>
<dbReference type="GO" id="GO:0005737">
    <property type="term" value="C:cytoplasm"/>
    <property type="evidence" value="ECO:0007669"/>
    <property type="project" value="TreeGrafter"/>
</dbReference>
<dbReference type="NCBIfam" id="TIGR01408">
    <property type="entry name" value="Ube1"/>
    <property type="match status" value="1"/>
</dbReference>
<dbReference type="UniPathway" id="UPA00143"/>
<dbReference type="InterPro" id="IPR018075">
    <property type="entry name" value="UBQ-activ_enz_E1"/>
</dbReference>
<sequence>MEVVPTGPASFDVPEEAKNIDMDLYSRQYYVYGGKAMTKMADSNVFLSGLGGLGVEIAKNIALAGVKALTLHDTRVATTFDQASQFFVSDSSLGKNRAELSAPHVIELNPYVKISTSTANLEEEDLAFFDQFKCVILTETPLHLQKKINAYCHARGIAFISADVRGVFCWAFCDFGDKFEVHDINGEEPLEIMIEHVTKANPGVVRTLDKSKHGLEDGMLVQFKEVKGMNELNEGKVFEVKTINPYEFSIGDTSSFGDYVSGGIATEVKKTVEMSFLPLAEAIEKPDIVIADWAKMENPMQLHLGAQALDAFAEKNKRLPAPWNKEDAAALVALAKELNEQKSDKITVDEKLLEKLAFTSQGSLVGITAFLGGVVAQEGIKSITGKFAPLHQWLYMDVLEVLPGEDVDAAQCQPEGNRYDAQVVCLGKDVNAQLQQLRIFMIGAGAIGCEMLKNFAMLGVGGGDGLITVTDNDLIEKSNLNRQFLFRPKDIQKPKSTSAANAAIAMNPSLKVDAHLNKVGQESENLYTDGFFKTLDIVVNALDNVQARLYVDGRCVTNQRPLLESGTLSTKGHVQVIVPFLTESYGSRRDPPEKDVPFCTLKSFPNQIQHTIQWARDKFANLFSLKPQELNKLLAESDVIEELRTQPGNKLKNAQHALKMLESRPNSFEECIAYGRLKFDKYFRNKILQLLHNFPLDMTTKEGTPFWSGAKRPPTPVQFDPKNSLHLDYVRYSACLWAKVWGVVPTHHDPRNEADNDYLRKICEEVPVPAFQPKQNKVIETDENAKKEDIEAKIQQAAEFDEAAFNAAIDRIKELLVHKEKYQMFPEEFEKDNDANFHIDFITATSNLRAYNYAIAPADRLKTKRIAGRIMPAIATTTAAVSGLVSIELIKIVKKVKMEDYKNAFMNLGLPMFQFAEPSPAEKTKITDSVSVTIWDQWDLKMGDITLSDFCNHFKKKYGLTVTGVFQGVQMVYVPLMPGHDSRLPKKLRRLIGREKGQKYVDLIVTFENDDGSDVNGPPVRYWLTSKRKKVVKKSPQTPESS</sequence>
<dbReference type="Pfam" id="PF09358">
    <property type="entry name" value="E1_UFD"/>
    <property type="match status" value="1"/>
</dbReference>
<dbReference type="STRING" id="1257118.L8HGS4"/>
<dbReference type="InterPro" id="IPR019572">
    <property type="entry name" value="UBA_E1_SCCH"/>
</dbReference>
<gene>
    <name evidence="10" type="ORF">ACA1_072330</name>
</gene>
<evidence type="ECO:0000313" key="11">
    <source>
        <dbReference type="Proteomes" id="UP000011083"/>
    </source>
</evidence>
<dbReference type="AlphaFoldDB" id="L8HGS4"/>
<dbReference type="RefSeq" id="XP_004353139.1">
    <property type="nucleotide sequence ID" value="XM_004353087.1"/>
</dbReference>
<evidence type="ECO:0000256" key="4">
    <source>
        <dbReference type="ARBA" id="ARBA00012990"/>
    </source>
</evidence>
<dbReference type="Gene3D" id="3.10.290.60">
    <property type="entry name" value="Ubiquitin-activating enzyme E1, UFD domain"/>
    <property type="match status" value="1"/>
</dbReference>
<dbReference type="InterPro" id="IPR038252">
    <property type="entry name" value="UBA_E1_C_sf"/>
</dbReference>
<evidence type="ECO:0000256" key="2">
    <source>
        <dbReference type="ARBA" id="ARBA00004906"/>
    </source>
</evidence>
<evidence type="ECO:0000313" key="10">
    <source>
        <dbReference type="EMBL" id="ELR23611.1"/>
    </source>
</evidence>
<dbReference type="Gene3D" id="2.40.30.180">
    <property type="entry name" value="Ubiquitin-activating enzyme E1, FCCH domain"/>
    <property type="match status" value="1"/>
</dbReference>
<dbReference type="FunFam" id="1.10.10.2660:FF:000005">
    <property type="entry name" value="Ubiquitin-activating enzyme E1, putative"/>
    <property type="match status" value="1"/>
</dbReference>
<accession>L8HGS4</accession>
<dbReference type="GO" id="GO:0031510">
    <property type="term" value="C:SUMO activating enzyme complex"/>
    <property type="evidence" value="ECO:0007669"/>
    <property type="project" value="TreeGrafter"/>
</dbReference>
<dbReference type="CDD" id="cd01491">
    <property type="entry name" value="Ube1_repeat1"/>
    <property type="match status" value="1"/>
</dbReference>
<evidence type="ECO:0000256" key="6">
    <source>
        <dbReference type="ARBA" id="ARBA00022741"/>
    </source>
</evidence>
<dbReference type="Proteomes" id="UP000011083">
    <property type="component" value="Unassembled WGS sequence"/>
</dbReference>
<keyword evidence="11" id="KW-1185">Reference proteome</keyword>
<dbReference type="InterPro" id="IPR035985">
    <property type="entry name" value="Ubiquitin-activating_enz"/>
</dbReference>
<dbReference type="Gene3D" id="1.10.10.2660">
    <property type="entry name" value="Ubiquitin-activating enzyme E1, SCCH domain"/>
    <property type="match status" value="1"/>
</dbReference>
<dbReference type="InterPro" id="IPR042302">
    <property type="entry name" value="E1_FCCH_sf"/>
</dbReference>
<keyword evidence="6" id="KW-0547">Nucleotide-binding</keyword>
<keyword evidence="8" id="KW-0067">ATP-binding</keyword>
<dbReference type="SMART" id="SM00985">
    <property type="entry name" value="UBA_e1_C"/>
    <property type="match status" value="1"/>
</dbReference>
<dbReference type="GO" id="GO:0016925">
    <property type="term" value="P:protein sumoylation"/>
    <property type="evidence" value="ECO:0007669"/>
    <property type="project" value="TreeGrafter"/>
</dbReference>
<dbReference type="EC" id="6.2.1.45" evidence="4"/>
<dbReference type="SUPFAM" id="SSF69572">
    <property type="entry name" value="Activating enzymes of the ubiquitin-like proteins"/>
    <property type="match status" value="2"/>
</dbReference>
<dbReference type="Gene3D" id="3.40.50.12550">
    <property type="entry name" value="Ubiquitin-activating enzyme E1, inactive adenylation domain, subdomain 2"/>
    <property type="match status" value="1"/>
</dbReference>